<evidence type="ECO:0000259" key="2">
    <source>
        <dbReference type="Pfam" id="PF07195"/>
    </source>
</evidence>
<feature type="domain" description="Flagellar hook-associated protein 2 C-terminal" evidence="2">
    <location>
        <begin position="8"/>
        <end position="98"/>
    </location>
</feature>
<dbReference type="InterPro" id="IPR040026">
    <property type="entry name" value="FliD"/>
</dbReference>
<accession>A0A645IYU3</accession>
<dbReference type="AlphaFoldDB" id="A0A645IYU3"/>
<organism evidence="3">
    <name type="scientific">bioreactor metagenome</name>
    <dbReference type="NCBI Taxonomy" id="1076179"/>
    <lineage>
        <taxon>unclassified sequences</taxon>
        <taxon>metagenomes</taxon>
        <taxon>ecological metagenomes</taxon>
    </lineage>
</organism>
<name>A0A645IYU3_9ZZZZ</name>
<dbReference type="PANTHER" id="PTHR30288">
    <property type="entry name" value="FLAGELLAR CAP/ASSEMBLY PROTEIN FLID"/>
    <property type="match status" value="1"/>
</dbReference>
<dbReference type="GO" id="GO:0071973">
    <property type="term" value="P:bacterial-type flagellum-dependent cell motility"/>
    <property type="evidence" value="ECO:0007669"/>
    <property type="project" value="TreeGrafter"/>
</dbReference>
<dbReference type="GO" id="GO:0007155">
    <property type="term" value="P:cell adhesion"/>
    <property type="evidence" value="ECO:0007669"/>
    <property type="project" value="InterPro"/>
</dbReference>
<dbReference type="EMBL" id="VSSQ01125102">
    <property type="protein sequence ID" value="MPN55629.1"/>
    <property type="molecule type" value="Genomic_DNA"/>
</dbReference>
<keyword evidence="1" id="KW-0175">Coiled coil</keyword>
<sequence length="112" mass="13042">MKTDDRKVRYNEEGIFNRLSDILEDNISTYRDSNGKKGTLLEIAGIKGDFTEFKNTLTDQIEDKKTRINEMLERITDKEERYYKQFAQLETAMNNMNSQSSWLASQLGMSQG</sequence>
<dbReference type="InterPro" id="IPR010809">
    <property type="entry name" value="FliD_C"/>
</dbReference>
<comment type="caution">
    <text evidence="3">The sequence shown here is derived from an EMBL/GenBank/DDBJ whole genome shotgun (WGS) entry which is preliminary data.</text>
</comment>
<reference evidence="3" key="1">
    <citation type="submission" date="2019-08" db="EMBL/GenBank/DDBJ databases">
        <authorList>
            <person name="Kucharzyk K."/>
            <person name="Murdoch R.W."/>
            <person name="Higgins S."/>
            <person name="Loffler F."/>
        </authorList>
    </citation>
    <scope>NUCLEOTIDE SEQUENCE</scope>
</reference>
<evidence type="ECO:0000256" key="1">
    <source>
        <dbReference type="SAM" id="Coils"/>
    </source>
</evidence>
<gene>
    <name evidence="3" type="ORF">SDC9_203313</name>
</gene>
<proteinExistence type="predicted"/>
<dbReference type="GO" id="GO:0009421">
    <property type="term" value="C:bacterial-type flagellum filament cap"/>
    <property type="evidence" value="ECO:0007669"/>
    <property type="project" value="InterPro"/>
</dbReference>
<evidence type="ECO:0000313" key="3">
    <source>
        <dbReference type="EMBL" id="MPN55629.1"/>
    </source>
</evidence>
<dbReference type="Pfam" id="PF07195">
    <property type="entry name" value="FliD_C"/>
    <property type="match status" value="1"/>
</dbReference>
<dbReference type="PANTHER" id="PTHR30288:SF0">
    <property type="entry name" value="FLAGELLAR HOOK-ASSOCIATED PROTEIN 2"/>
    <property type="match status" value="1"/>
</dbReference>
<feature type="coiled-coil region" evidence="1">
    <location>
        <begin position="54"/>
        <end position="81"/>
    </location>
</feature>
<protein>
    <recommendedName>
        <fullName evidence="2">Flagellar hook-associated protein 2 C-terminal domain-containing protein</fullName>
    </recommendedName>
</protein>